<dbReference type="InterPro" id="IPR050545">
    <property type="entry name" value="Mycobact_MmpL"/>
</dbReference>
<feature type="domain" description="Membrane transport protein MMPL" evidence="8">
    <location>
        <begin position="692"/>
        <end position="890"/>
    </location>
</feature>
<keyword evidence="3 7" id="KW-0812">Transmembrane</keyword>
<dbReference type="SUPFAM" id="SSF82866">
    <property type="entry name" value="Multidrug efflux transporter AcrB transmembrane domain"/>
    <property type="match status" value="2"/>
</dbReference>
<feature type="transmembrane region" description="Helical" evidence="7">
    <location>
        <begin position="833"/>
        <end position="853"/>
    </location>
</feature>
<evidence type="ECO:0000256" key="7">
    <source>
        <dbReference type="SAM" id="Phobius"/>
    </source>
</evidence>
<name>A0ABY4VLT9_9BURK</name>
<keyword evidence="5 7" id="KW-0472">Membrane</keyword>
<protein>
    <submittedName>
        <fullName evidence="9">MMPL family transporter</fullName>
    </submittedName>
</protein>
<feature type="transmembrane region" description="Helical" evidence="7">
    <location>
        <begin position="291"/>
        <end position="312"/>
    </location>
</feature>
<keyword evidence="10" id="KW-1185">Reference proteome</keyword>
<keyword evidence="4 7" id="KW-1133">Transmembrane helix</keyword>
<dbReference type="PROSITE" id="PS51257">
    <property type="entry name" value="PROKAR_LIPOPROTEIN"/>
    <property type="match status" value="1"/>
</dbReference>
<evidence type="ECO:0000256" key="1">
    <source>
        <dbReference type="ARBA" id="ARBA00004651"/>
    </source>
</evidence>
<dbReference type="PANTHER" id="PTHR33406:SF13">
    <property type="entry name" value="MEMBRANE PROTEIN YDFJ"/>
    <property type="match status" value="1"/>
</dbReference>
<feature type="transmembrane region" description="Helical" evidence="7">
    <location>
        <begin position="397"/>
        <end position="416"/>
    </location>
</feature>
<keyword evidence="2" id="KW-1003">Cell membrane</keyword>
<feature type="transmembrane region" description="Helical" evidence="7">
    <location>
        <begin position="752"/>
        <end position="772"/>
    </location>
</feature>
<feature type="transmembrane region" description="Helical" evidence="7">
    <location>
        <begin position="726"/>
        <end position="745"/>
    </location>
</feature>
<accession>A0ABY4VLT9</accession>
<feature type="transmembrane region" description="Helical" evidence="7">
    <location>
        <begin position="865"/>
        <end position="887"/>
    </location>
</feature>
<dbReference type="EMBL" id="CP098735">
    <property type="protein sequence ID" value="USE78127.1"/>
    <property type="molecule type" value="Genomic_DNA"/>
</dbReference>
<feature type="transmembrane region" description="Helical" evidence="7">
    <location>
        <begin position="778"/>
        <end position="798"/>
    </location>
</feature>
<evidence type="ECO:0000256" key="4">
    <source>
        <dbReference type="ARBA" id="ARBA00022989"/>
    </source>
</evidence>
<proteinExistence type="predicted"/>
<feature type="transmembrane region" description="Helical" evidence="7">
    <location>
        <begin position="448"/>
        <end position="466"/>
    </location>
</feature>
<dbReference type="PANTHER" id="PTHR33406">
    <property type="entry name" value="MEMBRANE PROTEIN MJ1562-RELATED"/>
    <property type="match status" value="1"/>
</dbReference>
<feature type="transmembrane region" description="Helical" evidence="7">
    <location>
        <begin position="318"/>
        <end position="339"/>
    </location>
</feature>
<gene>
    <name evidence="9" type="ORF">NDR89_03535</name>
</gene>
<dbReference type="Proteomes" id="UP001056648">
    <property type="component" value="Chromosome 1"/>
</dbReference>
<evidence type="ECO:0000313" key="9">
    <source>
        <dbReference type="EMBL" id="USE78127.1"/>
    </source>
</evidence>
<evidence type="ECO:0000259" key="8">
    <source>
        <dbReference type="Pfam" id="PF03176"/>
    </source>
</evidence>
<evidence type="ECO:0000256" key="2">
    <source>
        <dbReference type="ARBA" id="ARBA00022475"/>
    </source>
</evidence>
<evidence type="ECO:0000256" key="3">
    <source>
        <dbReference type="ARBA" id="ARBA00022692"/>
    </source>
</evidence>
<comment type="subcellular location">
    <subcellularLocation>
        <location evidence="1">Cell membrane</location>
        <topology evidence="1">Multi-pass membrane protein</topology>
    </subcellularLocation>
</comment>
<feature type="domain" description="Membrane transport protein MMPL" evidence="8">
    <location>
        <begin position="193"/>
        <end position="422"/>
    </location>
</feature>
<sequence>MSAAGQRWYRRTLPARVAVAIWLAFVLACAVVAARTTFTADLSAFLPRAPTAEQQLLVDQLRDGLVSRLLLIGIEGGAGQDQDGARRAALSKALAGKLRGDPRFAAIDNGEPVNRERDQRYLFANRYLLSPAVTPERFTEAGLRAAVGDTIDLLGSSAGLMIKPLLPRDPTGEVATLLADLDPGHGAATRDGVWASRDGRRAVLLAQTAAPGSDLDAQAQAMAAIRSAFAAAVSESGAKAGEFRLVMSGPGAIGVQTRATIRAEVERLSTIGVAVIVALLWFVYRSPTALALGLVPVLSGVLAGVAAVSLGFGMVHGLTLGFGTTLIGESVDYAIYLFAQTAQDRDDDAPAESGTAAAAARERWTRAFWPTVRLGVLTSICGFASLLLSGFPGLAQLGLFSIAGLATAALVTRFVLPQLIPARWRMRDLRPLGNRLARIAAHAPRLRWPALAVVLAAVLVLVWLVAVQRTPLWSQALTSLSPVPADTQALDTGLRADLGAPDVRYLVTVSAATEQGALQGAEQVGAQLAPLVAQGVIGGFDSPARFLPSEATQRARQAALPSRDELAGRLEAAVAELPVKPALFVPFLDEVARVREMPPLTRADLRGTSMALAVDALLTEHGGRWTATLPLRAPAQAIAAPGADPDAAADAAPNADADAPAGGQAKAGAKADASAHAQSAASRAPAAVPVPKAIRAAIARAGVANALFVDLKGESDRLYAGYLREALRLSLGGAAAIAMLLLVALRSPRRVLATLLPLAAAALVVIAGLALAGKTLSLLHLVGMLLLVAVGSNYALFFNGAARTPDASERGANESEAHEPRANQPAAIAPRTLVSLLLANLTTVAAFGLLGLSHLPLLQAFGQTVGPGAVLALLFSAVFAPAAMLGASPRPTAAGHDQEAKP</sequence>
<feature type="transmembrane region" description="Helical" evidence="7">
    <location>
        <begin position="268"/>
        <end position="284"/>
    </location>
</feature>
<evidence type="ECO:0000313" key="10">
    <source>
        <dbReference type="Proteomes" id="UP001056648"/>
    </source>
</evidence>
<evidence type="ECO:0000256" key="6">
    <source>
        <dbReference type="SAM" id="MobiDB-lite"/>
    </source>
</evidence>
<organism evidence="9 10">
    <name type="scientific">Cupriavidus gilardii</name>
    <dbReference type="NCBI Taxonomy" id="82541"/>
    <lineage>
        <taxon>Bacteria</taxon>
        <taxon>Pseudomonadati</taxon>
        <taxon>Pseudomonadota</taxon>
        <taxon>Betaproteobacteria</taxon>
        <taxon>Burkholderiales</taxon>
        <taxon>Burkholderiaceae</taxon>
        <taxon>Cupriavidus</taxon>
    </lineage>
</organism>
<reference evidence="9" key="1">
    <citation type="submission" date="2022-06" db="EMBL/GenBank/DDBJ databases">
        <title>Complete genome sequence and characterization of Cupriavidus gilardii QJ1 isolated from contaminating cells.</title>
        <authorList>
            <person name="Qi J."/>
        </authorList>
    </citation>
    <scope>NUCLEOTIDE SEQUENCE</scope>
    <source>
        <strain evidence="9">QJ1</strain>
    </source>
</reference>
<dbReference type="InterPro" id="IPR004869">
    <property type="entry name" value="MMPL_dom"/>
</dbReference>
<dbReference type="RefSeq" id="WP_252252223.1">
    <property type="nucleotide sequence ID" value="NZ_CP098735.1"/>
</dbReference>
<feature type="transmembrane region" description="Helical" evidence="7">
    <location>
        <begin position="371"/>
        <end position="391"/>
    </location>
</feature>
<feature type="region of interest" description="Disordered" evidence="6">
    <location>
        <begin position="640"/>
        <end position="674"/>
    </location>
</feature>
<dbReference type="Pfam" id="PF03176">
    <property type="entry name" value="MMPL"/>
    <property type="match status" value="2"/>
</dbReference>
<evidence type="ECO:0000256" key="5">
    <source>
        <dbReference type="ARBA" id="ARBA00023136"/>
    </source>
</evidence>
<dbReference type="Gene3D" id="1.20.1640.10">
    <property type="entry name" value="Multidrug efflux transporter AcrB transmembrane domain"/>
    <property type="match status" value="2"/>
</dbReference>